<dbReference type="InterPro" id="IPR029039">
    <property type="entry name" value="Flavoprotein-like_sf"/>
</dbReference>
<reference evidence="2" key="2">
    <citation type="submission" date="2021-04" db="EMBL/GenBank/DDBJ databases">
        <authorList>
            <person name="Gilroy R."/>
        </authorList>
    </citation>
    <scope>NUCLEOTIDE SEQUENCE</scope>
    <source>
        <strain evidence="2">ChiSxjej3B15-1167</strain>
    </source>
</reference>
<organism evidence="2 3">
    <name type="scientific">Candidatus Anaerobutyricum stercoripullorum</name>
    <dbReference type="NCBI Taxonomy" id="2838456"/>
    <lineage>
        <taxon>Bacteria</taxon>
        <taxon>Bacillati</taxon>
        <taxon>Bacillota</taxon>
        <taxon>Clostridia</taxon>
        <taxon>Lachnospirales</taxon>
        <taxon>Lachnospiraceae</taxon>
        <taxon>Anaerobutyricum</taxon>
    </lineage>
</organism>
<evidence type="ECO:0000313" key="3">
    <source>
        <dbReference type="Proteomes" id="UP000886805"/>
    </source>
</evidence>
<protein>
    <submittedName>
        <fullName evidence="2">NAD(P)H-dependent oxidoreductase</fullName>
    </submittedName>
</protein>
<sequence>MKNILFVNACVRPESRTRRLAEAVLAQMEGNVTEVNLEREAIRPLDKAGLAERDACSRAGDFDAPIFRYARQFAGADEIVIAAPYWDLMFPAMVRAYLEAVTVTGVTFYYTEKGIPKGLCRAKRLTYVTTAGGPIGTMNFGYDYVKALCGAFYGIPQTECVKAEHLDIIGNDAEAILSCAIANVRERHWK</sequence>
<dbReference type="Pfam" id="PF02525">
    <property type="entry name" value="Flavodoxin_2"/>
    <property type="match status" value="1"/>
</dbReference>
<reference evidence="2" key="1">
    <citation type="journal article" date="2021" name="PeerJ">
        <title>Extensive microbial diversity within the chicken gut microbiome revealed by metagenomics and culture.</title>
        <authorList>
            <person name="Gilroy R."/>
            <person name="Ravi A."/>
            <person name="Getino M."/>
            <person name="Pursley I."/>
            <person name="Horton D.L."/>
            <person name="Alikhan N.F."/>
            <person name="Baker D."/>
            <person name="Gharbi K."/>
            <person name="Hall N."/>
            <person name="Watson M."/>
            <person name="Adriaenssens E.M."/>
            <person name="Foster-Nyarko E."/>
            <person name="Jarju S."/>
            <person name="Secka A."/>
            <person name="Antonio M."/>
            <person name="Oren A."/>
            <person name="Chaudhuri R.R."/>
            <person name="La Ragione R."/>
            <person name="Hildebrand F."/>
            <person name="Pallen M.J."/>
        </authorList>
    </citation>
    <scope>NUCLEOTIDE SEQUENCE</scope>
    <source>
        <strain evidence="2">ChiSxjej3B15-1167</strain>
    </source>
</reference>
<dbReference type="Proteomes" id="UP000886805">
    <property type="component" value="Unassembled WGS sequence"/>
</dbReference>
<dbReference type="EMBL" id="DXEQ01000289">
    <property type="protein sequence ID" value="HIX73253.1"/>
    <property type="molecule type" value="Genomic_DNA"/>
</dbReference>
<dbReference type="SUPFAM" id="SSF52218">
    <property type="entry name" value="Flavoproteins"/>
    <property type="match status" value="1"/>
</dbReference>
<dbReference type="PANTHER" id="PTHR43741">
    <property type="entry name" value="FMN-DEPENDENT NADH-AZOREDUCTASE 1"/>
    <property type="match status" value="1"/>
</dbReference>
<evidence type="ECO:0000313" key="2">
    <source>
        <dbReference type="EMBL" id="HIX73253.1"/>
    </source>
</evidence>
<dbReference type="InterPro" id="IPR003680">
    <property type="entry name" value="Flavodoxin_fold"/>
</dbReference>
<name>A0A9D1X5E9_9FIRM</name>
<dbReference type="PANTHER" id="PTHR43741:SF4">
    <property type="entry name" value="FMN-DEPENDENT NADH:QUINONE OXIDOREDUCTASE"/>
    <property type="match status" value="1"/>
</dbReference>
<accession>A0A9D1X5E9</accession>
<gene>
    <name evidence="2" type="ORF">H9849_09560</name>
</gene>
<dbReference type="InterPro" id="IPR050104">
    <property type="entry name" value="FMN-dep_NADH:Q_OxRdtase_AzoR1"/>
</dbReference>
<comment type="caution">
    <text evidence="2">The sequence shown here is derived from an EMBL/GenBank/DDBJ whole genome shotgun (WGS) entry which is preliminary data.</text>
</comment>
<evidence type="ECO:0000259" key="1">
    <source>
        <dbReference type="Pfam" id="PF02525"/>
    </source>
</evidence>
<proteinExistence type="predicted"/>
<dbReference type="Gene3D" id="3.40.50.360">
    <property type="match status" value="1"/>
</dbReference>
<feature type="domain" description="Flavodoxin-like fold" evidence="1">
    <location>
        <begin position="2"/>
        <end position="186"/>
    </location>
</feature>
<dbReference type="AlphaFoldDB" id="A0A9D1X5E9"/>